<evidence type="ECO:0000256" key="1">
    <source>
        <dbReference type="SAM" id="MobiDB-lite"/>
    </source>
</evidence>
<reference evidence="3" key="1">
    <citation type="journal article" date="2015" name="J. Biotechnol.">
        <title>Complete genome sequence of Streptomyces ambofaciens ATCC 23877, the spiramycin producer.</title>
        <authorList>
            <person name="Thibessard A."/>
            <person name="Haas D."/>
            <person name="Gerbaud C."/>
            <person name="Aigle B."/>
            <person name="Lautru S."/>
            <person name="Pernodet J.L."/>
            <person name="Leblond P."/>
        </authorList>
    </citation>
    <scope>NUCLEOTIDE SEQUENCE [LARGE SCALE GENOMIC DNA]</scope>
    <source>
        <strain evidence="3">ATCC 23877 / 3486 / DSM 40053 / JCM 4204 / NBRC 12836 / NRRL B-2516</strain>
        <plasmid evidence="3">pSAM1</plasmid>
    </source>
</reference>
<protein>
    <submittedName>
        <fullName evidence="2">Uncharacterized protein</fullName>
    </submittedName>
</protein>
<dbReference type="EMBL" id="CP012383">
    <property type="protein sequence ID" value="AKZ60815.1"/>
    <property type="molecule type" value="Genomic_DNA"/>
</dbReference>
<evidence type="ECO:0000313" key="3">
    <source>
        <dbReference type="Proteomes" id="UP000061018"/>
    </source>
</evidence>
<dbReference type="AlphaFoldDB" id="A0A0K2B5Y6"/>
<proteinExistence type="predicted"/>
<dbReference type="Proteomes" id="UP000061018">
    <property type="component" value="Plasmid pSAM1"/>
</dbReference>
<feature type="region of interest" description="Disordered" evidence="1">
    <location>
        <begin position="1"/>
        <end position="30"/>
    </location>
</feature>
<evidence type="ECO:0000313" key="2">
    <source>
        <dbReference type="EMBL" id="AKZ60815.1"/>
    </source>
</evidence>
<keyword evidence="2" id="KW-0614">Plasmid</keyword>
<organism evidence="2 3">
    <name type="scientific">Streptomyces ambofaciens (strain ATCC 23877 / 3486 / DSM 40053 / JCM 4204 / NBRC 12836 / NRRL B-2516)</name>
    <dbReference type="NCBI Taxonomy" id="278992"/>
    <lineage>
        <taxon>Bacteria</taxon>
        <taxon>Bacillati</taxon>
        <taxon>Actinomycetota</taxon>
        <taxon>Actinomycetes</taxon>
        <taxon>Kitasatosporales</taxon>
        <taxon>Streptomycetaceae</taxon>
        <taxon>Streptomyces</taxon>
    </lineage>
</organism>
<gene>
    <name evidence="2" type="ORF">SAM23877_p106</name>
</gene>
<dbReference type="KEGG" id="samb:SAM23877_p106"/>
<accession>A0A0K2B5Y6</accession>
<geneLocation type="plasmid" evidence="2 3">
    <name>pSAM1</name>
</geneLocation>
<sequence length="75" mass="8304">MSRRWSAGVPPAQSYDSRVNVTAERPAPPAPECAPSYVGPCVKCQHPTHRYGPGGNPLCVLCKKELEAWREQQKK</sequence>
<name>A0A0K2B5Y6_STRA7</name>